<dbReference type="NCBIfam" id="TIGR00675">
    <property type="entry name" value="dcm"/>
    <property type="match status" value="1"/>
</dbReference>
<evidence type="ECO:0000259" key="9">
    <source>
        <dbReference type="Pfam" id="PF01555"/>
    </source>
</evidence>
<dbReference type="GO" id="GO:0032259">
    <property type="term" value="P:methylation"/>
    <property type="evidence" value="ECO:0007669"/>
    <property type="project" value="UniProtKB-KW"/>
</dbReference>
<keyword evidence="11" id="KW-1185">Reference proteome</keyword>
<comment type="caution">
    <text evidence="10">The sequence shown here is derived from an EMBL/GenBank/DDBJ whole genome shotgun (WGS) entry which is preliminary data.</text>
</comment>
<evidence type="ECO:0000256" key="2">
    <source>
        <dbReference type="ARBA" id="ARBA00011975"/>
    </source>
</evidence>
<dbReference type="InterPro" id="IPR031303">
    <property type="entry name" value="C5_meth_CS"/>
</dbReference>
<dbReference type="GO" id="GO:0044027">
    <property type="term" value="P:negative regulation of gene expression via chromosomal CpG island methylation"/>
    <property type="evidence" value="ECO:0007669"/>
    <property type="project" value="TreeGrafter"/>
</dbReference>
<evidence type="ECO:0000313" key="10">
    <source>
        <dbReference type="EMBL" id="RAL18808.1"/>
    </source>
</evidence>
<dbReference type="PROSITE" id="PS00095">
    <property type="entry name" value="C5_MTASE_2"/>
    <property type="match status" value="1"/>
</dbReference>
<keyword evidence="4 8" id="KW-0808">Transferase</keyword>
<dbReference type="OrthoDB" id="9813719at2"/>
<dbReference type="GO" id="GO:0008170">
    <property type="term" value="F:N-methyltransferase activity"/>
    <property type="evidence" value="ECO:0007669"/>
    <property type="project" value="InterPro"/>
</dbReference>
<dbReference type="PROSITE" id="PS00092">
    <property type="entry name" value="N6_MTASE"/>
    <property type="match status" value="1"/>
</dbReference>
<dbReference type="CDD" id="cd00315">
    <property type="entry name" value="Cyt_C5_DNA_methylase"/>
    <property type="match status" value="1"/>
</dbReference>
<accession>A0A328BWW4</accession>
<comment type="catalytic activity">
    <reaction evidence="7">
        <text>a 2'-deoxycytidine in DNA + S-adenosyl-L-methionine = a 5-methyl-2'-deoxycytidine in DNA + S-adenosyl-L-homocysteine + H(+)</text>
        <dbReference type="Rhea" id="RHEA:13681"/>
        <dbReference type="Rhea" id="RHEA-COMP:11369"/>
        <dbReference type="Rhea" id="RHEA-COMP:11370"/>
        <dbReference type="ChEBI" id="CHEBI:15378"/>
        <dbReference type="ChEBI" id="CHEBI:57856"/>
        <dbReference type="ChEBI" id="CHEBI:59789"/>
        <dbReference type="ChEBI" id="CHEBI:85452"/>
        <dbReference type="ChEBI" id="CHEBI:85454"/>
        <dbReference type="EC" id="2.1.1.37"/>
    </reaction>
</comment>
<name>A0A328BWW4_9PAST</name>
<comment type="similarity">
    <text evidence="8">Belongs to the class I-like SAM-binding methyltransferase superfamily. C5-methyltransferase family.</text>
</comment>
<dbReference type="InterPro" id="IPR050390">
    <property type="entry name" value="C5-Methyltransferase"/>
</dbReference>
<dbReference type="PANTHER" id="PTHR10629">
    <property type="entry name" value="CYTOSINE-SPECIFIC METHYLTRANSFERASE"/>
    <property type="match status" value="1"/>
</dbReference>
<keyword evidence="3 8" id="KW-0489">Methyltransferase</keyword>
<dbReference type="PANTHER" id="PTHR10629:SF52">
    <property type="entry name" value="DNA (CYTOSINE-5)-METHYLTRANSFERASE 1"/>
    <property type="match status" value="1"/>
</dbReference>
<dbReference type="EC" id="2.1.1.37" evidence="2"/>
<evidence type="ECO:0000256" key="3">
    <source>
        <dbReference type="ARBA" id="ARBA00022603"/>
    </source>
</evidence>
<evidence type="ECO:0000256" key="5">
    <source>
        <dbReference type="ARBA" id="ARBA00022691"/>
    </source>
</evidence>
<reference evidence="11" key="1">
    <citation type="submission" date="2018-02" db="EMBL/GenBank/DDBJ databases">
        <title>Glaesserella australis sp. nov., isolated from the lungs of pigs.</title>
        <authorList>
            <person name="Turni C."/>
            <person name="Christensen H."/>
        </authorList>
    </citation>
    <scope>NUCLEOTIDE SEQUENCE [LARGE SCALE GENOMIC DNA]</scope>
    <source>
        <strain evidence="11">HS4635</strain>
    </source>
</reference>
<dbReference type="InterPro" id="IPR002941">
    <property type="entry name" value="DNA_methylase_N4/N6"/>
</dbReference>
<dbReference type="Proteomes" id="UP000248689">
    <property type="component" value="Unassembled WGS sequence"/>
</dbReference>
<dbReference type="GO" id="GO:0003677">
    <property type="term" value="F:DNA binding"/>
    <property type="evidence" value="ECO:0007669"/>
    <property type="project" value="InterPro"/>
</dbReference>
<evidence type="ECO:0000256" key="6">
    <source>
        <dbReference type="ARBA" id="ARBA00022747"/>
    </source>
</evidence>
<gene>
    <name evidence="10" type="ORF">C5N92_06665</name>
</gene>
<feature type="domain" description="DNA methylase N-4/N-6" evidence="9">
    <location>
        <begin position="389"/>
        <end position="590"/>
    </location>
</feature>
<dbReference type="PROSITE" id="PS00094">
    <property type="entry name" value="C5_MTASE_1"/>
    <property type="match status" value="1"/>
</dbReference>
<comment type="similarity">
    <text evidence="1">Belongs to the N(4)/N(6)-methyltransferase family.</text>
</comment>
<evidence type="ECO:0000256" key="7">
    <source>
        <dbReference type="ARBA" id="ARBA00047422"/>
    </source>
</evidence>
<proteinExistence type="inferred from homology"/>
<dbReference type="Pfam" id="PF01555">
    <property type="entry name" value="N6_N4_Mtase"/>
    <property type="match status" value="1"/>
</dbReference>
<dbReference type="InterPro" id="IPR002052">
    <property type="entry name" value="DNA_methylase_N6_adenine_CS"/>
</dbReference>
<feature type="active site" evidence="8">
    <location>
        <position position="82"/>
    </location>
</feature>
<dbReference type="Gene3D" id="3.90.120.10">
    <property type="entry name" value="DNA Methylase, subunit A, domain 2"/>
    <property type="match status" value="1"/>
</dbReference>
<dbReference type="GO" id="GO:0003886">
    <property type="term" value="F:DNA (cytosine-5-)-methyltransferase activity"/>
    <property type="evidence" value="ECO:0007669"/>
    <property type="project" value="UniProtKB-EC"/>
</dbReference>
<dbReference type="Gene3D" id="3.40.50.150">
    <property type="entry name" value="Vaccinia Virus protein VP39"/>
    <property type="match status" value="2"/>
</dbReference>
<dbReference type="GO" id="GO:0009307">
    <property type="term" value="P:DNA restriction-modification system"/>
    <property type="evidence" value="ECO:0007669"/>
    <property type="project" value="UniProtKB-KW"/>
</dbReference>
<evidence type="ECO:0000256" key="4">
    <source>
        <dbReference type="ARBA" id="ARBA00022679"/>
    </source>
</evidence>
<dbReference type="InterPro" id="IPR018117">
    <property type="entry name" value="C5_DNA_meth_AS"/>
</dbReference>
<protein>
    <recommendedName>
        <fullName evidence="2">DNA (cytosine-5-)-methyltransferase</fullName>
        <ecNumber evidence="2">2.1.1.37</ecNumber>
    </recommendedName>
</protein>
<dbReference type="AlphaFoldDB" id="A0A328BWW4"/>
<dbReference type="Pfam" id="PF00145">
    <property type="entry name" value="DNA_methylase"/>
    <property type="match status" value="1"/>
</dbReference>
<dbReference type="PROSITE" id="PS51679">
    <property type="entry name" value="SAM_MT_C5"/>
    <property type="match status" value="1"/>
</dbReference>
<dbReference type="InterPro" id="IPR029063">
    <property type="entry name" value="SAM-dependent_MTases_sf"/>
</dbReference>
<dbReference type="InterPro" id="IPR001525">
    <property type="entry name" value="C5_MeTfrase"/>
</dbReference>
<organism evidence="10 11">
    <name type="scientific">Glaesserella australis</name>
    <dbReference type="NCBI Taxonomy" id="2094024"/>
    <lineage>
        <taxon>Bacteria</taxon>
        <taxon>Pseudomonadati</taxon>
        <taxon>Pseudomonadota</taxon>
        <taxon>Gammaproteobacteria</taxon>
        <taxon>Pasteurellales</taxon>
        <taxon>Pasteurellaceae</taxon>
        <taxon>Glaesserella</taxon>
    </lineage>
</organism>
<sequence>MNFKILDLFAGAGGISCGLEQIDGFQTVIANDFNHDALNTFKHNHPNAITILGDISDPTTKEAIIHQAELLGVNMIVGGPPCQGFSNKGKKLGLADQRNFLFLEYIDVVQRLKPAIFIIENVKNLISCADGYFINEIVDTFTQLGYQVEYRVLNAREFGVPQNRERAIIIGALNFAFDFQDLQREEYAKVNVRDAISDLAYLNSSEGSDVSLYLNDPQSAYQEQLRNKTGQLFNHKATNHAQIALDKLKMIPPECGKEYLPETLHGKQKFNTTWARLEWDKPSPTIDTRFDTPSNGKNSHPYLHRAITPREAARLQSFPDNYQFLGSKTEICKQIGNAVPPLLAKALGKSIKRQMSYFNSKIETSNYQIFNGNMDYVYNYFVENNVVFDHIITDPPYVISQENNFSTMSSSKRKGIDFGNWDKDFDPTQWIAKYAKLLAKNGSMIIFCSYRNISYIVDELEKNGLQVKDFIEWKKTNPMPRNIHRRYVQDTEFAVWAVNKGAKWTFNKPEDVPYLRSTFTTPTVAGIERTEHPTQKSLKLFMEILKIHTNKNELILDPFMGSGTTGVAAVMLGRKFIGVELSETYFDIASKRLSSTTETTSI</sequence>
<evidence type="ECO:0000256" key="1">
    <source>
        <dbReference type="ARBA" id="ARBA00006594"/>
    </source>
</evidence>
<dbReference type="PRINTS" id="PR00508">
    <property type="entry name" value="S21N4MTFRASE"/>
</dbReference>
<dbReference type="EMBL" id="PTPX01000013">
    <property type="protein sequence ID" value="RAL18808.1"/>
    <property type="molecule type" value="Genomic_DNA"/>
</dbReference>
<keyword evidence="5 8" id="KW-0949">S-adenosyl-L-methionine</keyword>
<evidence type="ECO:0000313" key="11">
    <source>
        <dbReference type="Proteomes" id="UP000248689"/>
    </source>
</evidence>
<evidence type="ECO:0000256" key="8">
    <source>
        <dbReference type="PROSITE-ProRule" id="PRU01016"/>
    </source>
</evidence>
<keyword evidence="6" id="KW-0680">Restriction system</keyword>
<dbReference type="InterPro" id="IPR001091">
    <property type="entry name" value="RM_Methyltransferase"/>
</dbReference>
<dbReference type="SUPFAM" id="SSF53335">
    <property type="entry name" value="S-adenosyl-L-methionine-dependent methyltransferases"/>
    <property type="match status" value="2"/>
</dbReference>